<gene>
    <name evidence="1" type="ORF">AQUCO_00100131v1</name>
</gene>
<proteinExistence type="predicted"/>
<sequence length="220" mass="23795">MEFSNERGQIALSVPIEVSSDRVVAENVQRFSKKSKKGLLPDISSCSGSASFVPNDSALVSTQNYVSLADGGAADMVIEEDIDIQLRSGPDNQMPGCVVPTIISQRSAAQRARRAREKVAAAVIVETNIDSQVSSGRVVAQNVQLFWKKSKKGLLPGGNLRSGSDNQMPGCVVPTIISQRSAAQRARRAREKVAAAVIVETNIDRQVSNHSTCLYIFCWY</sequence>
<name>A0A2G5F8V7_AQUCA</name>
<evidence type="ECO:0000313" key="1">
    <source>
        <dbReference type="EMBL" id="PIA64434.1"/>
    </source>
</evidence>
<evidence type="ECO:0000313" key="2">
    <source>
        <dbReference type="Proteomes" id="UP000230069"/>
    </source>
</evidence>
<protein>
    <submittedName>
        <fullName evidence="1">Uncharacterized protein</fullName>
    </submittedName>
</protein>
<dbReference type="EMBL" id="KZ305018">
    <property type="protein sequence ID" value="PIA64434.1"/>
    <property type="molecule type" value="Genomic_DNA"/>
</dbReference>
<dbReference type="InParanoid" id="A0A2G5F8V7"/>
<organism evidence="1 2">
    <name type="scientific">Aquilegia coerulea</name>
    <name type="common">Rocky mountain columbine</name>
    <dbReference type="NCBI Taxonomy" id="218851"/>
    <lineage>
        <taxon>Eukaryota</taxon>
        <taxon>Viridiplantae</taxon>
        <taxon>Streptophyta</taxon>
        <taxon>Embryophyta</taxon>
        <taxon>Tracheophyta</taxon>
        <taxon>Spermatophyta</taxon>
        <taxon>Magnoliopsida</taxon>
        <taxon>Ranunculales</taxon>
        <taxon>Ranunculaceae</taxon>
        <taxon>Thalictroideae</taxon>
        <taxon>Aquilegia</taxon>
    </lineage>
</organism>
<reference evidence="1 2" key="1">
    <citation type="submission" date="2017-09" db="EMBL/GenBank/DDBJ databases">
        <title>WGS assembly of Aquilegia coerulea Goldsmith.</title>
        <authorList>
            <person name="Hodges S."/>
            <person name="Kramer E."/>
            <person name="Nordborg M."/>
            <person name="Tomkins J."/>
            <person name="Borevitz J."/>
            <person name="Derieg N."/>
            <person name="Yan J."/>
            <person name="Mihaltcheva S."/>
            <person name="Hayes R.D."/>
            <person name="Rokhsar D."/>
        </authorList>
    </citation>
    <scope>NUCLEOTIDE SEQUENCE [LARGE SCALE GENOMIC DNA]</scope>
    <source>
        <strain evidence="2">cv. Goldsmith</strain>
    </source>
</reference>
<dbReference type="AlphaFoldDB" id="A0A2G5F8V7"/>
<accession>A0A2G5F8V7</accession>
<dbReference type="Proteomes" id="UP000230069">
    <property type="component" value="Unassembled WGS sequence"/>
</dbReference>
<keyword evidence="2" id="KW-1185">Reference proteome</keyword>